<evidence type="ECO:0000313" key="1">
    <source>
        <dbReference type="EMBL" id="KNB09710.1"/>
    </source>
</evidence>
<dbReference type="GeneID" id="28960959"/>
<dbReference type="Proteomes" id="UP000009097">
    <property type="component" value="Unassembled WGS sequence"/>
</dbReference>
<reference evidence="1" key="2">
    <citation type="journal article" date="2010" name="Nature">
        <title>Comparative genomics reveals mobile pathogenicity chromosomes in Fusarium.</title>
        <authorList>
            <person name="Ma L.J."/>
            <person name="van der Does H.C."/>
            <person name="Borkovich K.A."/>
            <person name="Coleman J.J."/>
            <person name="Daboussi M.J."/>
            <person name="Di Pietro A."/>
            <person name="Dufresne M."/>
            <person name="Freitag M."/>
            <person name="Grabherr M."/>
            <person name="Henrissat B."/>
            <person name="Houterman P.M."/>
            <person name="Kang S."/>
            <person name="Shim W.B."/>
            <person name="Woloshuk C."/>
            <person name="Xie X."/>
            <person name="Xu J.R."/>
            <person name="Antoniw J."/>
            <person name="Baker S.E."/>
            <person name="Bluhm B.H."/>
            <person name="Breakspear A."/>
            <person name="Brown D.W."/>
            <person name="Butchko R.A."/>
            <person name="Chapman S."/>
            <person name="Coulson R."/>
            <person name="Coutinho P.M."/>
            <person name="Danchin E.G."/>
            <person name="Diener A."/>
            <person name="Gale L.R."/>
            <person name="Gardiner D.M."/>
            <person name="Goff S."/>
            <person name="Hammond-Kosack K.E."/>
            <person name="Hilburn K."/>
            <person name="Hua-Van A."/>
            <person name="Jonkers W."/>
            <person name="Kazan K."/>
            <person name="Kodira C.D."/>
            <person name="Koehrsen M."/>
            <person name="Kumar L."/>
            <person name="Lee Y.H."/>
            <person name="Li L."/>
            <person name="Manners J.M."/>
            <person name="Miranda-Saavedra D."/>
            <person name="Mukherjee M."/>
            <person name="Park G."/>
            <person name="Park J."/>
            <person name="Park S.Y."/>
            <person name="Proctor R.H."/>
            <person name="Regev A."/>
            <person name="Ruiz-Roldan M.C."/>
            <person name="Sain D."/>
            <person name="Sakthikumar S."/>
            <person name="Sykes S."/>
            <person name="Schwartz D.C."/>
            <person name="Turgeon B.G."/>
            <person name="Wapinski I."/>
            <person name="Yoder O."/>
            <person name="Young S."/>
            <person name="Zeng Q."/>
            <person name="Zhou S."/>
            <person name="Galagan J."/>
            <person name="Cuomo C.A."/>
            <person name="Kistler H.C."/>
            <person name="Rep M."/>
        </authorList>
    </citation>
    <scope>NUCLEOTIDE SEQUENCE [LARGE SCALE GENOMIC DNA]</scope>
    <source>
        <strain evidence="1">4287</strain>
    </source>
</reference>
<proteinExistence type="predicted"/>
<dbReference type="OrthoDB" id="10342543at2759"/>
<reference evidence="1" key="1">
    <citation type="submission" date="2007-04" db="EMBL/GenBank/DDBJ databases">
        <authorList>
            <consortium name="The Broad Institute Genome Sequencing Platform"/>
            <person name="Birren B."/>
            <person name="Lander E."/>
            <person name="Galagan J."/>
            <person name="Nusbaum C."/>
            <person name="Devon K."/>
            <person name="Ma L.-J."/>
            <person name="Jaffe D."/>
            <person name="Butler J."/>
            <person name="Alvarez P."/>
            <person name="Gnerre S."/>
            <person name="Grabherr M."/>
            <person name="Kleber M."/>
            <person name="Mauceli E."/>
            <person name="Brockman W."/>
            <person name="MacCallum I.A."/>
            <person name="Young S."/>
            <person name="LaButti K."/>
            <person name="DeCaprio D."/>
            <person name="Crawford M."/>
            <person name="Koehrsen M."/>
            <person name="Engels R."/>
            <person name="Montgomery P."/>
            <person name="Pearson M."/>
            <person name="Howarth C."/>
            <person name="Larson L."/>
            <person name="White J."/>
            <person name="O'Leary S."/>
            <person name="Kodira C."/>
            <person name="Zeng Q."/>
            <person name="Yandava C."/>
            <person name="Alvarado L."/>
            <person name="Kistler C."/>
            <person name="Shim W.-B."/>
            <person name="Kang S."/>
            <person name="Woloshuk C."/>
        </authorList>
    </citation>
    <scope>NUCLEOTIDE SEQUENCE</scope>
    <source>
        <strain evidence="1">4287</strain>
    </source>
</reference>
<organism evidence="1 2">
    <name type="scientific">Fusarium oxysporum f. sp. lycopersici (strain 4287 / CBS 123668 / FGSC 9935 / NRRL 34936)</name>
    <name type="common">Fusarium vascular wilt of tomato</name>
    <dbReference type="NCBI Taxonomy" id="426428"/>
    <lineage>
        <taxon>Eukaryota</taxon>
        <taxon>Fungi</taxon>
        <taxon>Dikarya</taxon>
        <taxon>Ascomycota</taxon>
        <taxon>Pezizomycotina</taxon>
        <taxon>Sordariomycetes</taxon>
        <taxon>Hypocreomycetidae</taxon>
        <taxon>Hypocreales</taxon>
        <taxon>Nectriaceae</taxon>
        <taxon>Fusarium</taxon>
        <taxon>Fusarium oxysporum species complex</taxon>
    </lineage>
</organism>
<dbReference type="RefSeq" id="XP_018247755.1">
    <property type="nucleotide sequence ID" value="XM_018400517.1"/>
</dbReference>
<dbReference type="VEuPathDB" id="FungiDB:FOXG_20253"/>
<dbReference type="AlphaFoldDB" id="A0A0J9VFI9"/>
<sequence length="33" mass="3777">MKVQEALPEADVFIFLAHVIGQNGHYDSFRSQE</sequence>
<dbReference type="KEGG" id="fox:FOXG_20253"/>
<evidence type="ECO:0000313" key="2">
    <source>
        <dbReference type="Proteomes" id="UP000009097"/>
    </source>
</evidence>
<protein>
    <submittedName>
        <fullName evidence="1">Uncharacterized protein</fullName>
    </submittedName>
</protein>
<dbReference type="EMBL" id="DS231707">
    <property type="protein sequence ID" value="KNB09710.1"/>
    <property type="molecule type" value="Genomic_DNA"/>
</dbReference>
<gene>
    <name evidence="1" type="ORF">FOXG_20253</name>
</gene>
<accession>A0A0J9VFI9</accession>
<name>A0A0J9VFI9_FUSO4</name>